<protein>
    <submittedName>
        <fullName evidence="1">Uncharacterized protein</fullName>
    </submittedName>
</protein>
<evidence type="ECO:0000313" key="1">
    <source>
        <dbReference type="EMBL" id="MCX7569289.1"/>
    </source>
</evidence>
<dbReference type="Proteomes" id="UP001208017">
    <property type="component" value="Unassembled WGS sequence"/>
</dbReference>
<proteinExistence type="predicted"/>
<name>A0ABT3WXA9_9BACL</name>
<organism evidence="1 2">
    <name type="scientific">Tumebacillus lacus</name>
    <dbReference type="NCBI Taxonomy" id="2995335"/>
    <lineage>
        <taxon>Bacteria</taxon>
        <taxon>Bacillati</taxon>
        <taxon>Bacillota</taxon>
        <taxon>Bacilli</taxon>
        <taxon>Bacillales</taxon>
        <taxon>Alicyclobacillaceae</taxon>
        <taxon>Tumebacillus</taxon>
    </lineage>
</organism>
<gene>
    <name evidence="1" type="ORF">OS242_04890</name>
</gene>
<reference evidence="1 2" key="1">
    <citation type="submission" date="2022-11" db="EMBL/GenBank/DDBJ databases">
        <title>Study of microbial diversity in lake waters.</title>
        <authorList>
            <person name="Zhang J."/>
        </authorList>
    </citation>
    <scope>NUCLEOTIDE SEQUENCE [LARGE SCALE GENOMIC DNA]</scope>
    <source>
        <strain evidence="1 2">DT12</strain>
    </source>
</reference>
<sequence>MTTNQNGTQQGQHEVIACSREVLDELMSAMQGYEAELVGHQHSGHARAVMGRSFGRPEGEIREDIDRVQAQLRQCNPES</sequence>
<dbReference type="RefSeq" id="WP_267150536.1">
    <property type="nucleotide sequence ID" value="NZ_JAPMLT010000002.1"/>
</dbReference>
<accession>A0ABT3WXA9</accession>
<dbReference type="EMBL" id="JAPMLT010000002">
    <property type="protein sequence ID" value="MCX7569289.1"/>
    <property type="molecule type" value="Genomic_DNA"/>
</dbReference>
<comment type="caution">
    <text evidence="1">The sequence shown here is derived from an EMBL/GenBank/DDBJ whole genome shotgun (WGS) entry which is preliminary data.</text>
</comment>
<evidence type="ECO:0000313" key="2">
    <source>
        <dbReference type="Proteomes" id="UP001208017"/>
    </source>
</evidence>
<keyword evidence="2" id="KW-1185">Reference proteome</keyword>